<gene>
    <name evidence="3" type="ORF">DFQ59_10562</name>
</gene>
<dbReference type="Gene3D" id="3.30.420.40">
    <property type="match status" value="1"/>
</dbReference>
<feature type="domain" description="Hydantoinase A/oxoprolinase" evidence="2">
    <location>
        <begin position="60"/>
        <end position="230"/>
    </location>
</feature>
<protein>
    <submittedName>
        <fullName evidence="3">Putative H4MPT-linked C1 transfer pathway protein</fullName>
    </submittedName>
</protein>
<feature type="region of interest" description="Disordered" evidence="1">
    <location>
        <begin position="214"/>
        <end position="233"/>
    </location>
</feature>
<proteinExistence type="predicted"/>
<reference evidence="3 4" key="1">
    <citation type="submission" date="2018-07" db="EMBL/GenBank/DDBJ databases">
        <title>Genomic Encyclopedia of Type Strains, Phase IV (KMG-IV): sequencing the most valuable type-strain genomes for metagenomic binning, comparative biology and taxonomic classification.</title>
        <authorList>
            <person name="Goeker M."/>
        </authorList>
    </citation>
    <scope>NUCLEOTIDE SEQUENCE [LARGE SCALE GENOMIC DNA]</scope>
    <source>
        <strain evidence="3 4">DSM 26407</strain>
    </source>
</reference>
<evidence type="ECO:0000256" key="1">
    <source>
        <dbReference type="SAM" id="MobiDB-lite"/>
    </source>
</evidence>
<name>A0A369C893_9GAMM</name>
<organism evidence="3 4">
    <name type="scientific">Thioalbus denitrificans</name>
    <dbReference type="NCBI Taxonomy" id="547122"/>
    <lineage>
        <taxon>Bacteria</taxon>
        <taxon>Pseudomonadati</taxon>
        <taxon>Pseudomonadota</taxon>
        <taxon>Gammaproteobacteria</taxon>
        <taxon>Chromatiales</taxon>
        <taxon>Ectothiorhodospiraceae</taxon>
        <taxon>Thioalbus</taxon>
    </lineage>
</organism>
<dbReference type="OrthoDB" id="1792672at2"/>
<evidence type="ECO:0000313" key="3">
    <source>
        <dbReference type="EMBL" id="RCX30230.1"/>
    </source>
</evidence>
<keyword evidence="4" id="KW-1185">Reference proteome</keyword>
<dbReference type="EMBL" id="QPJY01000005">
    <property type="protein sequence ID" value="RCX30230.1"/>
    <property type="molecule type" value="Genomic_DNA"/>
</dbReference>
<dbReference type="Gene3D" id="3.30.420.190">
    <property type="entry name" value="conserved archaeal protein q6m145"/>
    <property type="match status" value="1"/>
</dbReference>
<evidence type="ECO:0000313" key="4">
    <source>
        <dbReference type="Proteomes" id="UP000252707"/>
    </source>
</evidence>
<dbReference type="InterPro" id="IPR002756">
    <property type="entry name" value="MfnF"/>
</dbReference>
<accession>A0A369C893</accession>
<dbReference type="AlphaFoldDB" id="A0A369C893"/>
<dbReference type="Pfam" id="PF01968">
    <property type="entry name" value="Hydantoinase_A"/>
    <property type="match status" value="1"/>
</dbReference>
<dbReference type="Proteomes" id="UP000252707">
    <property type="component" value="Unassembled WGS sequence"/>
</dbReference>
<comment type="caution">
    <text evidence="3">The sequence shown here is derived from an EMBL/GenBank/DDBJ whole genome shotgun (WGS) entry which is preliminary data.</text>
</comment>
<dbReference type="NCBIfam" id="TIGR03123">
    <property type="entry name" value="one_C_unchar_1"/>
    <property type="match status" value="1"/>
</dbReference>
<dbReference type="InterPro" id="IPR002821">
    <property type="entry name" value="Hydantoinase_A"/>
</dbReference>
<evidence type="ECO:0000259" key="2">
    <source>
        <dbReference type="Pfam" id="PF01968"/>
    </source>
</evidence>
<dbReference type="GO" id="GO:0016787">
    <property type="term" value="F:hydrolase activity"/>
    <property type="evidence" value="ECO:0007669"/>
    <property type="project" value="InterPro"/>
</dbReference>
<sequence>MLGWDLGGAHLKVVRWSNARGVEGALQLPCPLWRGEPHLEAAVAEALERLGAGVALHALTMTGELVDLYPGRAEGVRRLVALMAGRLPTESLRVYAGPEGFLAPAAAVVRTRLVASANWHASAALAARRLPAGLLVDVGSTTSDLLPFAGGAVLARGYTDHERQARGELIYAGVARTPVMALCREAPVGGEWTGLAAEHFATTADVYRLTGELPEGADQHPAADGGDKSRAGSRRRLARMVGLDGEDAGAEAWDGLAAYLRGRQLDRLEQACGRLLSRGELAPDAPLVGAGTGRFLVRRLAGRLERPWVDFETLLPLGGAGAAASDCAPAAAVAVLATLEAA</sequence>